<keyword evidence="4 5" id="KW-0472">Membrane</keyword>
<dbReference type="Proteomes" id="UP000599074">
    <property type="component" value="Unassembled WGS sequence"/>
</dbReference>
<dbReference type="Pfam" id="PF02674">
    <property type="entry name" value="Colicin_V"/>
    <property type="match status" value="1"/>
</dbReference>
<comment type="caution">
    <text evidence="6">The sequence shown here is derived from an EMBL/GenBank/DDBJ whole genome shotgun (WGS) entry which is preliminary data.</text>
</comment>
<evidence type="ECO:0000256" key="3">
    <source>
        <dbReference type="ARBA" id="ARBA00022989"/>
    </source>
</evidence>
<dbReference type="InterPro" id="IPR001940">
    <property type="entry name" value="Peptidase_S1C"/>
</dbReference>
<organism evidence="6 7">
    <name type="scientific">Planosporangium mesophilum</name>
    <dbReference type="NCBI Taxonomy" id="689768"/>
    <lineage>
        <taxon>Bacteria</taxon>
        <taxon>Bacillati</taxon>
        <taxon>Actinomycetota</taxon>
        <taxon>Actinomycetes</taxon>
        <taxon>Micromonosporales</taxon>
        <taxon>Micromonosporaceae</taxon>
        <taxon>Planosporangium</taxon>
    </lineage>
</organism>
<dbReference type="InterPro" id="IPR003825">
    <property type="entry name" value="Colicin-V_CvpA"/>
</dbReference>
<dbReference type="PANTHER" id="PTHR43019:SF23">
    <property type="entry name" value="PROTEASE DO-LIKE 5, CHLOROPLASTIC"/>
    <property type="match status" value="1"/>
</dbReference>
<keyword evidence="7" id="KW-1185">Reference proteome</keyword>
<dbReference type="GO" id="GO:0004252">
    <property type="term" value="F:serine-type endopeptidase activity"/>
    <property type="evidence" value="ECO:0007669"/>
    <property type="project" value="InterPro"/>
</dbReference>
<reference evidence="6" key="1">
    <citation type="submission" date="2021-01" db="EMBL/GenBank/DDBJ databases">
        <title>Whole genome shotgun sequence of Planosporangium mesophilum NBRC 109066.</title>
        <authorList>
            <person name="Komaki H."/>
            <person name="Tamura T."/>
        </authorList>
    </citation>
    <scope>NUCLEOTIDE SEQUENCE</scope>
    <source>
        <strain evidence="6">NBRC 109066</strain>
    </source>
</reference>
<evidence type="ECO:0000313" key="7">
    <source>
        <dbReference type="Proteomes" id="UP000599074"/>
    </source>
</evidence>
<dbReference type="Gene3D" id="2.40.10.10">
    <property type="entry name" value="Trypsin-like serine proteases"/>
    <property type="match status" value="2"/>
</dbReference>
<keyword evidence="6" id="KW-0378">Hydrolase</keyword>
<dbReference type="PRINTS" id="PR00834">
    <property type="entry name" value="PROTEASES2C"/>
</dbReference>
<dbReference type="EMBL" id="BOON01000047">
    <property type="protein sequence ID" value="GII25206.1"/>
    <property type="molecule type" value="Genomic_DNA"/>
</dbReference>
<dbReference type="PANTHER" id="PTHR43019">
    <property type="entry name" value="SERINE ENDOPROTEASE DEGS"/>
    <property type="match status" value="1"/>
</dbReference>
<dbReference type="GO" id="GO:0006508">
    <property type="term" value="P:proteolysis"/>
    <property type="evidence" value="ECO:0007669"/>
    <property type="project" value="UniProtKB-KW"/>
</dbReference>
<name>A0A8J3X2R9_9ACTN</name>
<dbReference type="NCBIfam" id="NF033740">
    <property type="entry name" value="MarP_fam_protase"/>
    <property type="match status" value="1"/>
</dbReference>
<accession>A0A8J3X2R9</accession>
<dbReference type="RefSeq" id="WP_275408563.1">
    <property type="nucleotide sequence ID" value="NZ_BOON01000047.1"/>
</dbReference>
<evidence type="ECO:0000313" key="6">
    <source>
        <dbReference type="EMBL" id="GII25206.1"/>
    </source>
</evidence>
<evidence type="ECO:0000256" key="5">
    <source>
        <dbReference type="SAM" id="Phobius"/>
    </source>
</evidence>
<protein>
    <submittedName>
        <fullName evidence="6">Serine protease</fullName>
    </submittedName>
</protein>
<dbReference type="InterPro" id="IPR047680">
    <property type="entry name" value="MarP-like"/>
</dbReference>
<comment type="subcellular location">
    <subcellularLocation>
        <location evidence="1">Membrane</location>
        <topology evidence="1">Multi-pass membrane protein</topology>
    </subcellularLocation>
</comment>
<gene>
    <name evidence="6" type="ORF">Pme01_48030</name>
</gene>
<evidence type="ECO:0000256" key="1">
    <source>
        <dbReference type="ARBA" id="ARBA00004141"/>
    </source>
</evidence>
<evidence type="ECO:0000256" key="4">
    <source>
        <dbReference type="ARBA" id="ARBA00023136"/>
    </source>
</evidence>
<keyword evidence="2 5" id="KW-0812">Transmembrane</keyword>
<evidence type="ECO:0000256" key="2">
    <source>
        <dbReference type="ARBA" id="ARBA00022692"/>
    </source>
</evidence>
<dbReference type="GO" id="GO:0009403">
    <property type="term" value="P:toxin biosynthetic process"/>
    <property type="evidence" value="ECO:0007669"/>
    <property type="project" value="InterPro"/>
</dbReference>
<dbReference type="Pfam" id="PF13365">
    <property type="entry name" value="Trypsin_2"/>
    <property type="match status" value="1"/>
</dbReference>
<dbReference type="InterPro" id="IPR009003">
    <property type="entry name" value="Peptidase_S1_PA"/>
</dbReference>
<feature type="transmembrane region" description="Helical" evidence="5">
    <location>
        <begin position="5"/>
        <end position="22"/>
    </location>
</feature>
<proteinExistence type="predicted"/>
<keyword evidence="6" id="KW-0645">Protease</keyword>
<feature type="transmembrane region" description="Helical" evidence="5">
    <location>
        <begin position="62"/>
        <end position="84"/>
    </location>
</feature>
<dbReference type="AlphaFoldDB" id="A0A8J3X2R9"/>
<feature type="transmembrane region" description="Helical" evidence="5">
    <location>
        <begin position="28"/>
        <end position="50"/>
    </location>
</feature>
<dbReference type="GO" id="GO:0016020">
    <property type="term" value="C:membrane"/>
    <property type="evidence" value="ECO:0007669"/>
    <property type="project" value="UniProtKB-SubCell"/>
</dbReference>
<sequence length="394" mass="40883">MPGTLIDLTLVGLMLVFALNGYRQGFLIGLMSFIGFFGGALIGLQVGPLIAQHFTDDPIRVLVSLAAVFGVAAIGQAVAGFIGAKLREAVRSPSARRLDDLGGALVSVVAVLVVVWLVAAPLGSSSLPWLARSVRNSAILGTVDRVMPDQAKALSDALRQTVDTRGFPDVFEGLTPTRVRPVPNPDPTLANSPLVLSAQSSVVKVLGNAPSCSRRIEGSGFIYSSEHVMTNAHVVAGTRSNAVEVNGARRAAQVVAYDPQRDLAVLYVPGLRGPVMKFGRPAPSGSDAIVLGFPLDGPYDAQSARVADRREITGPDIYNTGKVTREIYTIRGLVRSGNSGGPMVGTDGTVLGVIFAAAADDPQTGFAITADEASTVAAAGQTRTQPASTGPCAD</sequence>
<feature type="transmembrane region" description="Helical" evidence="5">
    <location>
        <begin position="104"/>
        <end position="123"/>
    </location>
</feature>
<dbReference type="InterPro" id="IPR043504">
    <property type="entry name" value="Peptidase_S1_PA_chymotrypsin"/>
</dbReference>
<keyword evidence="3 5" id="KW-1133">Transmembrane helix</keyword>
<dbReference type="SUPFAM" id="SSF50494">
    <property type="entry name" value="Trypsin-like serine proteases"/>
    <property type="match status" value="1"/>
</dbReference>